<reference evidence="3 4" key="1">
    <citation type="submission" date="2018-03" db="EMBL/GenBank/DDBJ databases">
        <title>Genomic Encyclopedia of Archaeal and Bacterial Type Strains, Phase II (KMG-II): from individual species to whole genera.</title>
        <authorList>
            <person name="Goeker M."/>
        </authorList>
    </citation>
    <scope>NUCLEOTIDE SEQUENCE [LARGE SCALE GENOMIC DNA]</scope>
    <source>
        <strain evidence="3 4">DSM 28354</strain>
    </source>
</reference>
<dbReference type="RefSeq" id="WP_106138233.1">
    <property type="nucleotide sequence ID" value="NZ_PVTE01000009.1"/>
</dbReference>
<sequence>MIKYTDKKAYDKLIGQRIQLLFHQPFFAQVCMYLTLIEDPAIPTACTNGKYIKYNPTWINGMTKEAAQGLILHEVGHVILLHQFRKQGREHHRWNIACDHFINLWLLDAGFKLPEGGYHDEQYKGMSSEKIYDLLRDDPNMPKYMEIQLAGGIGDVEQATQEVDGKSVSEQENEIKEIIRQAAVSAKKAGKLPGSLARLIDETLEPQVDWRNELAAFVSIADKADYCFTRPSRRYSGGSVVMPSLYSQTIGQIYLFVDTSGSIGARELNVFGAELRGIAGQFGKPIEVLYVDHHLAGMQTVEPDETADLVPVGGGGTSFEPPFSYLRDEGIQPACAVYFTDGICDDYPDFDPTEQYPVLWVILGDNKNFSPPFGRVLHIAEL</sequence>
<evidence type="ECO:0000259" key="2">
    <source>
        <dbReference type="Pfam" id="PF13203"/>
    </source>
</evidence>
<feature type="domain" description="VWA-like" evidence="1">
    <location>
        <begin position="255"/>
        <end position="379"/>
    </location>
</feature>
<dbReference type="InterPro" id="IPR018698">
    <property type="entry name" value="VWA-like_dom"/>
</dbReference>
<dbReference type="PANTHER" id="PTHR38730">
    <property type="entry name" value="SLL7028 PROTEIN"/>
    <property type="match status" value="1"/>
</dbReference>
<feature type="domain" description="Putative metallopeptidase" evidence="2">
    <location>
        <begin position="20"/>
        <end position="238"/>
    </location>
</feature>
<keyword evidence="4" id="KW-1185">Reference proteome</keyword>
<proteinExistence type="predicted"/>
<dbReference type="InterPro" id="IPR025154">
    <property type="entry name" value="Put_metallopeptidase_dom"/>
</dbReference>
<comment type="caution">
    <text evidence="3">The sequence shown here is derived from an EMBL/GenBank/DDBJ whole genome shotgun (WGS) entry which is preliminary data.</text>
</comment>
<dbReference type="Proteomes" id="UP000238375">
    <property type="component" value="Unassembled WGS sequence"/>
</dbReference>
<evidence type="ECO:0000259" key="1">
    <source>
        <dbReference type="Pfam" id="PF09967"/>
    </source>
</evidence>
<dbReference type="EMBL" id="PVTE01000009">
    <property type="protein sequence ID" value="PRY38505.1"/>
    <property type="molecule type" value="Genomic_DNA"/>
</dbReference>
<protein>
    <submittedName>
        <fullName evidence="3">Putative metal-dependent peptidase</fullName>
    </submittedName>
</protein>
<evidence type="ECO:0000313" key="4">
    <source>
        <dbReference type="Proteomes" id="UP000238375"/>
    </source>
</evidence>
<name>A0A2T0SYM2_9BACT</name>
<evidence type="ECO:0000313" key="3">
    <source>
        <dbReference type="EMBL" id="PRY38505.1"/>
    </source>
</evidence>
<accession>A0A2T0SYM2</accession>
<organism evidence="3 4">
    <name type="scientific">Spirosoma oryzae</name>
    <dbReference type="NCBI Taxonomy" id="1469603"/>
    <lineage>
        <taxon>Bacteria</taxon>
        <taxon>Pseudomonadati</taxon>
        <taxon>Bacteroidota</taxon>
        <taxon>Cytophagia</taxon>
        <taxon>Cytophagales</taxon>
        <taxon>Cytophagaceae</taxon>
        <taxon>Spirosoma</taxon>
    </lineage>
</organism>
<gene>
    <name evidence="3" type="ORF">CLV58_109232</name>
</gene>
<dbReference type="OrthoDB" id="9809382at2"/>
<dbReference type="PANTHER" id="PTHR38730:SF1">
    <property type="entry name" value="SLL7028 PROTEIN"/>
    <property type="match status" value="1"/>
</dbReference>
<dbReference type="AlphaFoldDB" id="A0A2T0SYM2"/>
<dbReference type="Pfam" id="PF13203">
    <property type="entry name" value="DUF2201_N"/>
    <property type="match status" value="1"/>
</dbReference>
<dbReference type="Pfam" id="PF09967">
    <property type="entry name" value="DUF2201"/>
    <property type="match status" value="1"/>
</dbReference>